<comment type="subcellular location">
    <subcellularLocation>
        <location evidence="1">Cell membrane</location>
        <topology evidence="1">Multi-pass membrane protein</topology>
    </subcellularLocation>
</comment>
<comment type="caution">
    <text evidence="7">The sequence shown here is derived from an EMBL/GenBank/DDBJ whole genome shotgun (WGS) entry which is preliminary data.</text>
</comment>
<name>A0A8J6YY37_9PROT</name>
<dbReference type="PANTHER" id="PTHR30086:SF20">
    <property type="entry name" value="ARGININE EXPORTER PROTEIN ARGO-RELATED"/>
    <property type="match status" value="1"/>
</dbReference>
<dbReference type="EMBL" id="JACZHT010000007">
    <property type="protein sequence ID" value="MBE1237812.1"/>
    <property type="molecule type" value="Genomic_DNA"/>
</dbReference>
<dbReference type="GO" id="GO:0005886">
    <property type="term" value="C:plasma membrane"/>
    <property type="evidence" value="ECO:0007669"/>
    <property type="project" value="UniProtKB-SubCell"/>
</dbReference>
<feature type="transmembrane region" description="Helical" evidence="6">
    <location>
        <begin position="40"/>
        <end position="61"/>
    </location>
</feature>
<gene>
    <name evidence="7" type="ORF">IHV25_09150</name>
</gene>
<reference evidence="7" key="1">
    <citation type="submission" date="2020-10" db="EMBL/GenBank/DDBJ databases">
        <title>Genome sequence of the unusual species of purple photosynthetic bacteria, Phaeovibrio sulfidiphilus DSM 23193, type strain.</title>
        <authorList>
            <person name="Kyndt J.A."/>
            <person name="Meyer T.E."/>
        </authorList>
    </citation>
    <scope>NUCLEOTIDE SEQUENCE</scope>
    <source>
        <strain evidence="7">DSM 23193</strain>
    </source>
</reference>
<dbReference type="Pfam" id="PF01810">
    <property type="entry name" value="LysE"/>
    <property type="match status" value="1"/>
</dbReference>
<dbReference type="PANTHER" id="PTHR30086">
    <property type="entry name" value="ARGININE EXPORTER PROTEIN ARGO"/>
    <property type="match status" value="1"/>
</dbReference>
<protein>
    <submittedName>
        <fullName evidence="7">LysE family transporter</fullName>
    </submittedName>
</protein>
<keyword evidence="4 6" id="KW-1133">Transmembrane helix</keyword>
<evidence type="ECO:0000256" key="5">
    <source>
        <dbReference type="ARBA" id="ARBA00023136"/>
    </source>
</evidence>
<sequence>MSILPFIKGVIIGFAIAVPVGAVAIICIRKALADDRIAAFVAGLGAACADTFYGAVAALGLGLVSEFLDSHKVWLATSGGLFLVFIGLRCLYRPPVFSPEAKSGSGYVRDFLSTFFITLTNPVTVVAFMALFATFSVTVDPKTDAFGATELILGVFTGAASWWFILAFGASLVRAHFTPHWLLWLNRVSGAGLIALGVSALVYGLMIHFNLLHLLGNSALAVLLQ</sequence>
<organism evidence="7 8">
    <name type="scientific">Phaeovibrio sulfidiphilus</name>
    <dbReference type="NCBI Taxonomy" id="1220600"/>
    <lineage>
        <taxon>Bacteria</taxon>
        <taxon>Pseudomonadati</taxon>
        <taxon>Pseudomonadota</taxon>
        <taxon>Alphaproteobacteria</taxon>
        <taxon>Rhodospirillales</taxon>
        <taxon>Rhodospirillaceae</taxon>
        <taxon>Phaeovibrio</taxon>
    </lineage>
</organism>
<evidence type="ECO:0000256" key="2">
    <source>
        <dbReference type="ARBA" id="ARBA00022475"/>
    </source>
</evidence>
<keyword evidence="2" id="KW-1003">Cell membrane</keyword>
<evidence type="ECO:0000256" key="4">
    <source>
        <dbReference type="ARBA" id="ARBA00022989"/>
    </source>
</evidence>
<keyword evidence="5 6" id="KW-0472">Membrane</keyword>
<feature type="transmembrane region" description="Helical" evidence="6">
    <location>
        <begin position="6"/>
        <end position="28"/>
    </location>
</feature>
<dbReference type="AlphaFoldDB" id="A0A8J6YY37"/>
<feature type="transmembrane region" description="Helical" evidence="6">
    <location>
        <begin position="112"/>
        <end position="139"/>
    </location>
</feature>
<dbReference type="RefSeq" id="WP_192534823.1">
    <property type="nucleotide sequence ID" value="NZ_JACZHT010000007.1"/>
</dbReference>
<evidence type="ECO:0000256" key="6">
    <source>
        <dbReference type="SAM" id="Phobius"/>
    </source>
</evidence>
<evidence type="ECO:0000313" key="7">
    <source>
        <dbReference type="EMBL" id="MBE1237812.1"/>
    </source>
</evidence>
<keyword evidence="8" id="KW-1185">Reference proteome</keyword>
<evidence type="ECO:0000256" key="3">
    <source>
        <dbReference type="ARBA" id="ARBA00022692"/>
    </source>
</evidence>
<keyword evidence="3 6" id="KW-0812">Transmembrane</keyword>
<feature type="transmembrane region" description="Helical" evidence="6">
    <location>
        <begin position="73"/>
        <end position="92"/>
    </location>
</feature>
<dbReference type="GO" id="GO:0015171">
    <property type="term" value="F:amino acid transmembrane transporter activity"/>
    <property type="evidence" value="ECO:0007669"/>
    <property type="project" value="TreeGrafter"/>
</dbReference>
<feature type="transmembrane region" description="Helical" evidence="6">
    <location>
        <begin position="151"/>
        <end position="173"/>
    </location>
</feature>
<dbReference type="InterPro" id="IPR001123">
    <property type="entry name" value="LeuE-type"/>
</dbReference>
<accession>A0A8J6YY37</accession>
<feature type="transmembrane region" description="Helical" evidence="6">
    <location>
        <begin position="193"/>
        <end position="215"/>
    </location>
</feature>
<evidence type="ECO:0000256" key="1">
    <source>
        <dbReference type="ARBA" id="ARBA00004651"/>
    </source>
</evidence>
<proteinExistence type="predicted"/>
<evidence type="ECO:0000313" key="8">
    <source>
        <dbReference type="Proteomes" id="UP000631034"/>
    </source>
</evidence>
<dbReference type="Proteomes" id="UP000631034">
    <property type="component" value="Unassembled WGS sequence"/>
</dbReference>